<evidence type="ECO:0000313" key="1">
    <source>
        <dbReference type="EMBL" id="PAX60231.1"/>
    </source>
</evidence>
<gene>
    <name evidence="1" type="ORF">CK510_02825</name>
</gene>
<dbReference type="EMBL" id="NTFS01000017">
    <property type="protein sequence ID" value="PAX60231.1"/>
    <property type="molecule type" value="Genomic_DNA"/>
</dbReference>
<proteinExistence type="predicted"/>
<dbReference type="RefSeq" id="WP_095720250.1">
    <property type="nucleotide sequence ID" value="NZ_NTFS01000017.1"/>
</dbReference>
<dbReference type="AlphaFoldDB" id="A0A2A2TNZ5"/>
<accession>A0A2A2TNZ5</accession>
<name>A0A2A2TNZ5_9CYAN</name>
<reference evidence="1 2" key="1">
    <citation type="submission" date="2017-08" db="EMBL/GenBank/DDBJ databases">
        <title>Draft genome sequence of filamentous cyanobacterium Calothrix elsteri CCALA 953.</title>
        <authorList>
            <person name="Gagunashvili A.N."/>
            <person name="Elster J."/>
            <person name="Andresson O.S."/>
        </authorList>
    </citation>
    <scope>NUCLEOTIDE SEQUENCE [LARGE SCALE GENOMIC DNA]</scope>
    <source>
        <strain evidence="1 2">CCALA 953</strain>
    </source>
</reference>
<evidence type="ECO:0000313" key="2">
    <source>
        <dbReference type="Proteomes" id="UP000218238"/>
    </source>
</evidence>
<organism evidence="1 2">
    <name type="scientific">Brunnivagina elsteri CCALA 953</name>
    <dbReference type="NCBI Taxonomy" id="987040"/>
    <lineage>
        <taxon>Bacteria</taxon>
        <taxon>Bacillati</taxon>
        <taxon>Cyanobacteriota</taxon>
        <taxon>Cyanophyceae</taxon>
        <taxon>Nostocales</taxon>
        <taxon>Calotrichaceae</taxon>
        <taxon>Brunnivagina</taxon>
    </lineage>
</organism>
<dbReference type="OrthoDB" id="462798at2"/>
<keyword evidence="2" id="KW-1185">Reference proteome</keyword>
<sequence>MAISGKLEVTLKISELPVAQTLENGWQEFEIDCDRLVVSVTVKPKVWKKLTDAQANYPLWIAAISGKMGDLTDKGFALLEPNIQTFEKKPKEPKAEATPATA</sequence>
<protein>
    <submittedName>
        <fullName evidence="1">Fertility inhibition FinO-like protein</fullName>
    </submittedName>
</protein>
<dbReference type="Proteomes" id="UP000218238">
    <property type="component" value="Unassembled WGS sequence"/>
</dbReference>
<comment type="caution">
    <text evidence="1">The sequence shown here is derived from an EMBL/GenBank/DDBJ whole genome shotgun (WGS) entry which is preliminary data.</text>
</comment>